<reference evidence="2 3" key="1">
    <citation type="submission" date="2019-03" db="EMBL/GenBank/DDBJ databases">
        <title>Draft genome of Brevundimonas sp. a heavy metal resistant soil bacteria.</title>
        <authorList>
            <person name="Soto J."/>
        </authorList>
    </citation>
    <scope>NUCLEOTIDE SEQUENCE [LARGE SCALE GENOMIC DNA]</scope>
    <source>
        <strain evidence="2 3">B-10</strain>
    </source>
</reference>
<dbReference type="Pfam" id="PF06210">
    <property type="entry name" value="DUF1003"/>
    <property type="match status" value="1"/>
</dbReference>
<evidence type="ECO:0000256" key="1">
    <source>
        <dbReference type="SAM" id="Phobius"/>
    </source>
</evidence>
<organism evidence="2 3">
    <name type="scientific">Brevundimonas intermedia</name>
    <dbReference type="NCBI Taxonomy" id="74315"/>
    <lineage>
        <taxon>Bacteria</taxon>
        <taxon>Pseudomonadati</taxon>
        <taxon>Pseudomonadota</taxon>
        <taxon>Alphaproteobacteria</taxon>
        <taxon>Caulobacterales</taxon>
        <taxon>Caulobacteraceae</taxon>
        <taxon>Brevundimonas</taxon>
    </lineage>
</organism>
<keyword evidence="3" id="KW-1185">Reference proteome</keyword>
<dbReference type="EMBL" id="SPVH01000002">
    <property type="protein sequence ID" value="TFW14202.1"/>
    <property type="molecule type" value="Genomic_DNA"/>
</dbReference>
<keyword evidence="1" id="KW-0812">Transmembrane</keyword>
<keyword evidence="1" id="KW-0472">Membrane</keyword>
<sequence>MRPDGDMAGVLRRNIEVMRAQRREQAEAAPWPQRLAQRITDFAGSMGFVLLHLLIFGGWIISNLWGPEFWRFDPTLVILAMAASVEAIFLSTFVLISQNRMAAAEHGRAELDLQINLLAEHEITRLIDLVGRLAAHAGLASDDPGLDDLRRDVAPEVVLDHISQANEEDHDRGS</sequence>
<comment type="caution">
    <text evidence="2">The sequence shown here is derived from an EMBL/GenBank/DDBJ whole genome shotgun (WGS) entry which is preliminary data.</text>
</comment>
<evidence type="ECO:0000313" key="3">
    <source>
        <dbReference type="Proteomes" id="UP000298216"/>
    </source>
</evidence>
<dbReference type="Proteomes" id="UP000298216">
    <property type="component" value="Unassembled WGS sequence"/>
</dbReference>
<keyword evidence="1" id="KW-1133">Transmembrane helix</keyword>
<dbReference type="OrthoDB" id="9795736at2"/>
<proteinExistence type="predicted"/>
<protein>
    <submittedName>
        <fullName evidence="2">DUF1003 domain-containing protein</fullName>
    </submittedName>
</protein>
<gene>
    <name evidence="2" type="ORF">EGY25_03075</name>
</gene>
<feature type="transmembrane region" description="Helical" evidence="1">
    <location>
        <begin position="74"/>
        <end position="96"/>
    </location>
</feature>
<evidence type="ECO:0000313" key="2">
    <source>
        <dbReference type="EMBL" id="TFW14202.1"/>
    </source>
</evidence>
<name>A0A4Y9RYV8_9CAUL</name>
<accession>A0A4Y9RYV8</accession>
<dbReference type="InterPro" id="IPR010406">
    <property type="entry name" value="DUF1003"/>
</dbReference>
<dbReference type="AlphaFoldDB" id="A0A4Y9RYV8"/>
<feature type="transmembrane region" description="Helical" evidence="1">
    <location>
        <begin position="42"/>
        <end position="62"/>
    </location>
</feature>